<organism evidence="1 2">
    <name type="scientific">Drancourtella massiliensis</name>
    <dbReference type="NCBI Taxonomy" id="1632013"/>
    <lineage>
        <taxon>Bacteria</taxon>
        <taxon>Bacillati</taxon>
        <taxon>Bacillota</taxon>
        <taxon>Clostridia</taxon>
        <taxon>Eubacteriales</taxon>
        <taxon>Oscillospiraceae</taxon>
        <taxon>Drancourtella</taxon>
    </lineage>
</organism>
<accession>A0ABS2EF13</accession>
<evidence type="ECO:0000313" key="1">
    <source>
        <dbReference type="EMBL" id="MBM6743546.1"/>
    </source>
</evidence>
<keyword evidence="2" id="KW-1185">Reference proteome</keyword>
<reference evidence="1 2" key="1">
    <citation type="journal article" date="2021" name="Sci. Rep.">
        <title>The distribution of antibiotic resistance genes in chicken gut microbiota commensals.</title>
        <authorList>
            <person name="Juricova H."/>
            <person name="Matiasovicova J."/>
            <person name="Kubasova T."/>
            <person name="Cejkova D."/>
            <person name="Rychlik I."/>
        </authorList>
    </citation>
    <scope>NUCLEOTIDE SEQUENCE [LARGE SCALE GENOMIC DNA]</scope>
    <source>
        <strain evidence="1 2">An770</strain>
    </source>
</reference>
<protein>
    <submittedName>
        <fullName evidence="1">Helix-turn-helix domain-containing protein</fullName>
    </submittedName>
</protein>
<comment type="caution">
    <text evidence="1">The sequence shown here is derived from an EMBL/GenBank/DDBJ whole genome shotgun (WGS) entry which is preliminary data.</text>
</comment>
<dbReference type="Proteomes" id="UP000775686">
    <property type="component" value="Unassembled WGS sequence"/>
</dbReference>
<proteinExistence type="predicted"/>
<sequence>MSKKVYEADDIQKLLGLGRTKTYEFLDEVFQKQEPFRVIKIGKVYKIPCLPFERWLYGE</sequence>
<evidence type="ECO:0000313" key="2">
    <source>
        <dbReference type="Proteomes" id="UP000775686"/>
    </source>
</evidence>
<name>A0ABS2EF13_9FIRM</name>
<gene>
    <name evidence="1" type="ORF">H6A32_04385</name>
</gene>
<dbReference type="EMBL" id="JACJKH010000005">
    <property type="protein sequence ID" value="MBM6743546.1"/>
    <property type="molecule type" value="Genomic_DNA"/>
</dbReference>